<feature type="non-terminal residue" evidence="6">
    <location>
        <position position="773"/>
    </location>
</feature>
<dbReference type="InterPro" id="IPR033403">
    <property type="entry name" value="DUF5110"/>
</dbReference>
<evidence type="ECO:0000313" key="7">
    <source>
        <dbReference type="Proteomes" id="UP000886886"/>
    </source>
</evidence>
<dbReference type="InterPro" id="IPR000322">
    <property type="entry name" value="Glyco_hydro_31_TIM"/>
</dbReference>
<evidence type="ECO:0000313" key="6">
    <source>
        <dbReference type="EMBL" id="HIQ97818.1"/>
    </source>
</evidence>
<dbReference type="Pfam" id="PF01055">
    <property type="entry name" value="Glyco_hydro_31_2nd"/>
    <property type="match status" value="1"/>
</dbReference>
<evidence type="ECO:0000259" key="4">
    <source>
        <dbReference type="Pfam" id="PF17137"/>
    </source>
</evidence>
<dbReference type="SUPFAM" id="SSF51011">
    <property type="entry name" value="Glycosyl hydrolase domain"/>
    <property type="match status" value="1"/>
</dbReference>
<feature type="domain" description="Glycoside hydrolase family 31 TIM barrel" evidence="3">
    <location>
        <begin position="193"/>
        <end position="496"/>
    </location>
</feature>
<reference evidence="6" key="1">
    <citation type="submission" date="2020-10" db="EMBL/GenBank/DDBJ databases">
        <authorList>
            <person name="Gilroy R."/>
        </authorList>
    </citation>
    <scope>NUCLEOTIDE SEQUENCE</scope>
    <source>
        <strain evidence="6">ChiSjej3B21-11622</strain>
    </source>
</reference>
<dbReference type="Gene3D" id="2.60.40.1180">
    <property type="entry name" value="Golgi alpha-mannosidase II"/>
    <property type="match status" value="2"/>
</dbReference>
<comment type="caution">
    <text evidence="6">The sequence shown here is derived from an EMBL/GenBank/DDBJ whole genome shotgun (WGS) entry which is preliminary data.</text>
</comment>
<dbReference type="PANTHER" id="PTHR43863">
    <property type="entry name" value="HYDROLASE, PUTATIVE (AFU_ORTHOLOGUE AFUA_1G03140)-RELATED"/>
    <property type="match status" value="1"/>
</dbReference>
<dbReference type="SUPFAM" id="SSF51445">
    <property type="entry name" value="(Trans)glycosidases"/>
    <property type="match status" value="1"/>
</dbReference>
<dbReference type="AlphaFoldDB" id="A0A9D1D2L8"/>
<evidence type="ECO:0000259" key="5">
    <source>
        <dbReference type="Pfam" id="PF21365"/>
    </source>
</evidence>
<proteinExistence type="inferred from homology"/>
<gene>
    <name evidence="6" type="ORF">IAB26_14815</name>
</gene>
<accession>A0A9D1D2L8</accession>
<dbReference type="GO" id="GO:0005975">
    <property type="term" value="P:carbohydrate metabolic process"/>
    <property type="evidence" value="ECO:0007669"/>
    <property type="project" value="InterPro"/>
</dbReference>
<dbReference type="GO" id="GO:0004553">
    <property type="term" value="F:hydrolase activity, hydrolyzing O-glycosyl compounds"/>
    <property type="evidence" value="ECO:0007669"/>
    <property type="project" value="InterPro"/>
</dbReference>
<protein>
    <submittedName>
        <fullName evidence="6">DUF5110 domain-containing protein</fullName>
    </submittedName>
</protein>
<evidence type="ECO:0000256" key="1">
    <source>
        <dbReference type="ARBA" id="ARBA00007806"/>
    </source>
</evidence>
<keyword evidence="2" id="KW-0326">Glycosidase</keyword>
<organism evidence="6 7">
    <name type="scientific">Candidatus Limivivens merdigallinarum</name>
    <dbReference type="NCBI Taxonomy" id="2840859"/>
    <lineage>
        <taxon>Bacteria</taxon>
        <taxon>Bacillati</taxon>
        <taxon>Bacillota</taxon>
        <taxon>Clostridia</taxon>
        <taxon>Lachnospirales</taxon>
        <taxon>Lachnospiraceae</taxon>
        <taxon>Lachnospiraceae incertae sedis</taxon>
        <taxon>Candidatus Limivivens</taxon>
    </lineage>
</organism>
<dbReference type="PANTHER" id="PTHR43863:SF2">
    <property type="entry name" value="MALTASE-GLUCOAMYLASE"/>
    <property type="match status" value="1"/>
</dbReference>
<dbReference type="CDD" id="cd06595">
    <property type="entry name" value="GH31_u1"/>
    <property type="match status" value="1"/>
</dbReference>
<dbReference type="InterPro" id="IPR051816">
    <property type="entry name" value="Glycosyl_Hydrolase_31"/>
</dbReference>
<name>A0A9D1D2L8_9FIRM</name>
<dbReference type="EMBL" id="DVFT01000218">
    <property type="protein sequence ID" value="HIQ97818.1"/>
    <property type="molecule type" value="Genomic_DNA"/>
</dbReference>
<evidence type="ECO:0000259" key="3">
    <source>
        <dbReference type="Pfam" id="PF01055"/>
    </source>
</evidence>
<sequence length="773" mass="89656">MNTNWKLQIHPETNAENILQGTYYRISILTDGLIRLEYRKDGVFEDRPTQIVWNRNFPKTEFRCIETSDSLELFTRRVHLVYDKKEFSPNGLSIEIIGSFTAYSSIWHYGDTFETLGGTARTLDTADGAVPLEDGIISKNGFSVMDDSRSLILREDGWVEPRKGKGLDLYFWGYGHDYLDALKDFYHLCGKAPMVPRYALGNWWSRFYRYSEESYRELMERFEQENLPFSVAVIDMDWHLVDIDPKYGSGWTGYTWNRDLFPDPKRFMDWLHERHMHVTLNVHPANGVQAHEEAYLPMAKALGVDFEQEQPINFDVSDPAFLDAYFTYLHHPNEEMGVDFWWVDWQSGGISKVEGLDPLWMLNHYHYLDNGRDGKRPMTFSRYSGPGSHRYPVGFSGDTIVTWESLDFQPYFTATASNIGYGMWSHDIGGHMLGTKDDEMAGRWLQFGVFSPIMRLHSSNSEFNGKEPWRYQKEIGEMMGDFLRLRHRMIPYLYTMNHRAYAEDLPLILPMYYHYPEAEEAYQVPNQYEFGSELLAAPITSPRIPKLNVAKKTVWLPDGIWFDCFSGRTYRGGRTMEVYRDIHSMPLFAPAGAILPMTEELKNTEQNPRSLHIQIFPLADGAFSLYEDDGCTSKYLDGDFVTTEMSLHWGDTVEFTIEPPMGNLHLLPEKRSWKIEFRQIQPCQAELWINGQPSPLTTRYDKERRSFCLETGEIPADTKIQIRLFGVQAAENDISSDVFSFLNQAEIAFALKDRLYQKVSSSKDPILLLSELV</sequence>
<dbReference type="Proteomes" id="UP000886886">
    <property type="component" value="Unassembled WGS sequence"/>
</dbReference>
<dbReference type="Gene3D" id="3.20.20.80">
    <property type="entry name" value="Glycosidases"/>
    <property type="match status" value="1"/>
</dbReference>
<dbReference type="Pfam" id="PF17137">
    <property type="entry name" value="DUF5110"/>
    <property type="match status" value="1"/>
</dbReference>
<reference evidence="6" key="2">
    <citation type="journal article" date="2021" name="PeerJ">
        <title>Extensive microbial diversity within the chicken gut microbiome revealed by metagenomics and culture.</title>
        <authorList>
            <person name="Gilroy R."/>
            <person name="Ravi A."/>
            <person name="Getino M."/>
            <person name="Pursley I."/>
            <person name="Horton D.L."/>
            <person name="Alikhan N.F."/>
            <person name="Baker D."/>
            <person name="Gharbi K."/>
            <person name="Hall N."/>
            <person name="Watson M."/>
            <person name="Adriaenssens E.M."/>
            <person name="Foster-Nyarko E."/>
            <person name="Jarju S."/>
            <person name="Secka A."/>
            <person name="Antonio M."/>
            <person name="Oren A."/>
            <person name="Chaudhuri R.R."/>
            <person name="La Ragione R."/>
            <person name="Hildebrand F."/>
            <person name="Pallen M.J."/>
        </authorList>
    </citation>
    <scope>NUCLEOTIDE SEQUENCE</scope>
    <source>
        <strain evidence="6">ChiSjej3B21-11622</strain>
    </source>
</reference>
<feature type="domain" description="Glycosyl hydrolase family 31 C-terminal" evidence="5">
    <location>
        <begin position="505"/>
        <end position="595"/>
    </location>
</feature>
<keyword evidence="2" id="KW-0378">Hydrolase</keyword>
<comment type="similarity">
    <text evidence="1 2">Belongs to the glycosyl hydrolase 31 family.</text>
</comment>
<dbReference type="Pfam" id="PF21365">
    <property type="entry name" value="Glyco_hydro_31_3rd"/>
    <property type="match status" value="1"/>
</dbReference>
<dbReference type="InterPro" id="IPR013780">
    <property type="entry name" value="Glyco_hydro_b"/>
</dbReference>
<dbReference type="InterPro" id="IPR048395">
    <property type="entry name" value="Glyco_hydro_31_C"/>
</dbReference>
<dbReference type="InterPro" id="IPR017853">
    <property type="entry name" value="GH"/>
</dbReference>
<evidence type="ECO:0000256" key="2">
    <source>
        <dbReference type="RuleBase" id="RU361185"/>
    </source>
</evidence>
<feature type="domain" description="DUF5110" evidence="4">
    <location>
        <begin position="611"/>
        <end position="678"/>
    </location>
</feature>